<evidence type="ECO:0000313" key="3">
    <source>
        <dbReference type="Proteomes" id="UP000596739"/>
    </source>
</evidence>
<reference evidence="3" key="1">
    <citation type="submission" date="2021-01" db="EMBL/GenBank/DDBJ databases">
        <title>Genome public.</title>
        <authorList>
            <person name="Liu C."/>
            <person name="Sun Q."/>
        </authorList>
    </citation>
    <scope>NUCLEOTIDE SEQUENCE [LARGE SCALE GENOMIC DNA]</scope>
    <source>
        <strain evidence="3">YIM B02505</strain>
    </source>
</reference>
<organism evidence="2 3">
    <name type="scientific">Clostridium yunnanense</name>
    <dbReference type="NCBI Taxonomy" id="2800325"/>
    <lineage>
        <taxon>Bacteria</taxon>
        <taxon>Bacillati</taxon>
        <taxon>Bacillota</taxon>
        <taxon>Clostridia</taxon>
        <taxon>Eubacteriales</taxon>
        <taxon>Clostridiaceae</taxon>
        <taxon>Clostridium</taxon>
    </lineage>
</organism>
<accession>A0ABS1EPA4</accession>
<sequence length="332" mass="39143">MENKIEVSVIIPTYCREAALEMTLIGFAKQDFKDFEIIIVNDGGNLDVKKIVNLYKNRLRIKYYYQDNQGRSAARNEALKHVEGRYIIFNDDDRIPEKSFVRNHYDKLRENQNQVIIGHKKEILAFYSPELNLREEKLRTLYKRNTKCFEKMYGSDLNQMISLIDLENDFDNVIESWSLGDTDDNITVADDYVYKDIHNFKLGWMIATTANMSYDRSGFEDVRFDTSYVGWGVEDNDFAYQLKLKGNEIIYTDEAVNYHIIHNKNGDPFNELRENVKRICDKYNDFETNLFATVSKEVIYLDEAQSLRNYVKNKTEMESIVLKLIKKINNSY</sequence>
<feature type="domain" description="Glycosyltransferase 2-like" evidence="1">
    <location>
        <begin position="8"/>
        <end position="120"/>
    </location>
</feature>
<dbReference type="CDD" id="cd00761">
    <property type="entry name" value="Glyco_tranf_GTA_type"/>
    <property type="match status" value="1"/>
</dbReference>
<keyword evidence="3" id="KW-1185">Reference proteome</keyword>
<dbReference type="EMBL" id="JAENHN010000034">
    <property type="protein sequence ID" value="MBK1811221.1"/>
    <property type="molecule type" value="Genomic_DNA"/>
</dbReference>
<dbReference type="InterPro" id="IPR029044">
    <property type="entry name" value="Nucleotide-diphossugar_trans"/>
</dbReference>
<evidence type="ECO:0000259" key="1">
    <source>
        <dbReference type="Pfam" id="PF00535"/>
    </source>
</evidence>
<evidence type="ECO:0000313" key="2">
    <source>
        <dbReference type="EMBL" id="MBK1811221.1"/>
    </source>
</evidence>
<dbReference type="SUPFAM" id="SSF53448">
    <property type="entry name" value="Nucleotide-diphospho-sugar transferases"/>
    <property type="match status" value="1"/>
</dbReference>
<proteinExistence type="predicted"/>
<dbReference type="InterPro" id="IPR001173">
    <property type="entry name" value="Glyco_trans_2-like"/>
</dbReference>
<gene>
    <name evidence="2" type="ORF">JHL18_11320</name>
</gene>
<comment type="caution">
    <text evidence="2">The sequence shown here is derived from an EMBL/GenBank/DDBJ whole genome shotgun (WGS) entry which is preliminary data.</text>
</comment>
<protein>
    <submittedName>
        <fullName evidence="2">Glycosyltransferase family 2 protein</fullName>
    </submittedName>
</protein>
<dbReference type="Proteomes" id="UP000596739">
    <property type="component" value="Unassembled WGS sequence"/>
</dbReference>
<dbReference type="PANTHER" id="PTHR43685:SF3">
    <property type="entry name" value="SLR2126 PROTEIN"/>
    <property type="match status" value="1"/>
</dbReference>
<dbReference type="Pfam" id="PF00535">
    <property type="entry name" value="Glycos_transf_2"/>
    <property type="match status" value="1"/>
</dbReference>
<dbReference type="RefSeq" id="WP_200269218.1">
    <property type="nucleotide sequence ID" value="NZ_JAENHN010000034.1"/>
</dbReference>
<dbReference type="PANTHER" id="PTHR43685">
    <property type="entry name" value="GLYCOSYLTRANSFERASE"/>
    <property type="match status" value="1"/>
</dbReference>
<dbReference type="InterPro" id="IPR050834">
    <property type="entry name" value="Glycosyltransf_2"/>
</dbReference>
<name>A0ABS1EPA4_9CLOT</name>
<dbReference type="Gene3D" id="3.90.550.10">
    <property type="entry name" value="Spore Coat Polysaccharide Biosynthesis Protein SpsA, Chain A"/>
    <property type="match status" value="1"/>
</dbReference>